<evidence type="ECO:0000313" key="1">
    <source>
        <dbReference type="EMBL" id="MBE9662020.1"/>
    </source>
</evidence>
<dbReference type="EMBL" id="JADFFL010000003">
    <property type="protein sequence ID" value="MBE9662020.1"/>
    <property type="molecule type" value="Genomic_DNA"/>
</dbReference>
<sequence length="187" mass="21261">MNLQVVETDIEYVRILNDNFSSELFVFTCFRFENVEEFLTICSEGEISRSEIGRSFLLSKPVLDQFQQEVYSGPSQYVSADALVLEVDLQRLDAGKNIESILADVLFYGGLGNTDFQGSYDSALQLATSFCEKIFEGVYTQRNAYCLRTLSPWNTWFMAGPYTFSETVLLTVEKTKSIWLLAYSTSD</sequence>
<accession>A0A929KX11</accession>
<name>A0A929KX11_9SPHI</name>
<dbReference type="AlphaFoldDB" id="A0A929KX11"/>
<gene>
    <name evidence="1" type="ORF">IRJ16_08985</name>
</gene>
<dbReference type="Proteomes" id="UP000622475">
    <property type="component" value="Unassembled WGS sequence"/>
</dbReference>
<reference evidence="1" key="1">
    <citation type="submission" date="2020-10" db="EMBL/GenBank/DDBJ databases">
        <title>Mucilaginibacter mali sp. nov., isolated from rhizosphere soil of apple orchard.</title>
        <authorList>
            <person name="Lee J.-S."/>
            <person name="Kim H.S."/>
            <person name="Kim J.-S."/>
        </authorList>
    </citation>
    <scope>NUCLEOTIDE SEQUENCE</scope>
    <source>
        <strain evidence="1">KCTC 22746</strain>
    </source>
</reference>
<protein>
    <submittedName>
        <fullName evidence="1">Uncharacterized protein</fullName>
    </submittedName>
</protein>
<proteinExistence type="predicted"/>
<dbReference type="RefSeq" id="WP_194111217.1">
    <property type="nucleotide sequence ID" value="NZ_JADFFL010000003.1"/>
</dbReference>
<comment type="caution">
    <text evidence="1">The sequence shown here is derived from an EMBL/GenBank/DDBJ whole genome shotgun (WGS) entry which is preliminary data.</text>
</comment>
<keyword evidence="2" id="KW-1185">Reference proteome</keyword>
<organism evidence="1 2">
    <name type="scientific">Mucilaginibacter myungsuensis</name>
    <dbReference type="NCBI Taxonomy" id="649104"/>
    <lineage>
        <taxon>Bacteria</taxon>
        <taxon>Pseudomonadati</taxon>
        <taxon>Bacteroidota</taxon>
        <taxon>Sphingobacteriia</taxon>
        <taxon>Sphingobacteriales</taxon>
        <taxon>Sphingobacteriaceae</taxon>
        <taxon>Mucilaginibacter</taxon>
    </lineage>
</organism>
<evidence type="ECO:0000313" key="2">
    <source>
        <dbReference type="Proteomes" id="UP000622475"/>
    </source>
</evidence>